<organism evidence="1">
    <name type="scientific">Anguilla anguilla</name>
    <name type="common">European freshwater eel</name>
    <name type="synonym">Muraena anguilla</name>
    <dbReference type="NCBI Taxonomy" id="7936"/>
    <lineage>
        <taxon>Eukaryota</taxon>
        <taxon>Metazoa</taxon>
        <taxon>Chordata</taxon>
        <taxon>Craniata</taxon>
        <taxon>Vertebrata</taxon>
        <taxon>Euteleostomi</taxon>
        <taxon>Actinopterygii</taxon>
        <taxon>Neopterygii</taxon>
        <taxon>Teleostei</taxon>
        <taxon>Anguilliformes</taxon>
        <taxon>Anguillidae</taxon>
        <taxon>Anguilla</taxon>
    </lineage>
</organism>
<reference evidence="1" key="2">
    <citation type="journal article" date="2015" name="Fish Shellfish Immunol.">
        <title>Early steps in the European eel (Anguilla anguilla)-Vibrio vulnificus interaction in the gills: Role of the RtxA13 toxin.</title>
        <authorList>
            <person name="Callol A."/>
            <person name="Pajuelo D."/>
            <person name="Ebbesson L."/>
            <person name="Teles M."/>
            <person name="MacKenzie S."/>
            <person name="Amaro C."/>
        </authorList>
    </citation>
    <scope>NUCLEOTIDE SEQUENCE</scope>
</reference>
<dbReference type="AlphaFoldDB" id="A0A0E9P817"/>
<proteinExistence type="predicted"/>
<protein>
    <submittedName>
        <fullName evidence="1">Uncharacterized protein</fullName>
    </submittedName>
</protein>
<accession>A0A0E9P817</accession>
<sequence>MLKTSCTGASKQCYTVLKDQCLAACQL</sequence>
<evidence type="ECO:0000313" key="1">
    <source>
        <dbReference type="EMBL" id="JAH00664.1"/>
    </source>
</evidence>
<dbReference type="EMBL" id="GBXM01107913">
    <property type="protein sequence ID" value="JAH00664.1"/>
    <property type="molecule type" value="Transcribed_RNA"/>
</dbReference>
<reference evidence="1" key="1">
    <citation type="submission" date="2014-11" db="EMBL/GenBank/DDBJ databases">
        <authorList>
            <person name="Amaro Gonzalez C."/>
        </authorList>
    </citation>
    <scope>NUCLEOTIDE SEQUENCE</scope>
</reference>
<name>A0A0E9P817_ANGAN</name>